<evidence type="ECO:0000313" key="9">
    <source>
        <dbReference type="EMBL" id="PKR79851.1"/>
    </source>
</evidence>
<evidence type="ECO:0000259" key="7">
    <source>
        <dbReference type="PROSITE" id="PS01180"/>
    </source>
</evidence>
<dbReference type="GO" id="GO:0071555">
    <property type="term" value="P:cell wall organization"/>
    <property type="evidence" value="ECO:0007669"/>
    <property type="project" value="UniProtKB-KW"/>
</dbReference>
<dbReference type="NCBIfam" id="TIGR04183">
    <property type="entry name" value="Por_Secre_tail"/>
    <property type="match status" value="1"/>
</dbReference>
<dbReference type="EC" id="3.5.1.28" evidence="2"/>
<dbReference type="CDD" id="cd00041">
    <property type="entry name" value="CUB"/>
    <property type="match status" value="1"/>
</dbReference>
<feature type="domain" description="Fibronectin type-III" evidence="8">
    <location>
        <begin position="795"/>
        <end position="899"/>
    </location>
</feature>
<dbReference type="Gene3D" id="2.60.120.560">
    <property type="entry name" value="Exo-inulinase, domain 1"/>
    <property type="match status" value="1"/>
</dbReference>
<evidence type="ECO:0000259" key="8">
    <source>
        <dbReference type="PROSITE" id="PS50853"/>
    </source>
</evidence>
<dbReference type="Pfam" id="PF01510">
    <property type="entry name" value="Amidase_2"/>
    <property type="match status" value="1"/>
</dbReference>
<dbReference type="EMBL" id="PJNI01000017">
    <property type="protein sequence ID" value="PKR79851.1"/>
    <property type="molecule type" value="Genomic_DNA"/>
</dbReference>
<dbReference type="PROSITE" id="PS01180">
    <property type="entry name" value="CUB"/>
    <property type="match status" value="1"/>
</dbReference>
<proteinExistence type="predicted"/>
<evidence type="ECO:0000256" key="5">
    <source>
        <dbReference type="ARBA" id="ARBA00023157"/>
    </source>
</evidence>
<comment type="catalytic activity">
    <reaction evidence="1">
        <text>Hydrolyzes the link between N-acetylmuramoyl residues and L-amino acid residues in certain cell-wall glycopeptides.</text>
        <dbReference type="EC" id="3.5.1.28"/>
    </reaction>
</comment>
<dbReference type="InterPro" id="IPR036505">
    <property type="entry name" value="Amidase/PGRP_sf"/>
</dbReference>
<accession>A0A2I0QZS6</accession>
<feature type="domain" description="CUB" evidence="7">
    <location>
        <begin position="386"/>
        <end position="495"/>
    </location>
</feature>
<keyword evidence="10" id="KW-1185">Reference proteome</keyword>
<comment type="caution">
    <text evidence="9">The sequence shown here is derived from an EMBL/GenBank/DDBJ whole genome shotgun (WGS) entry which is preliminary data.</text>
</comment>
<evidence type="ECO:0000256" key="1">
    <source>
        <dbReference type="ARBA" id="ARBA00001561"/>
    </source>
</evidence>
<dbReference type="InterPro" id="IPR000859">
    <property type="entry name" value="CUB_dom"/>
</dbReference>
<keyword evidence="6" id="KW-0961">Cell wall biogenesis/degradation</keyword>
<protein>
    <recommendedName>
        <fullName evidence="2">N-acetylmuramoyl-L-alanine amidase</fullName>
        <ecNumber evidence="2">3.5.1.28</ecNumber>
    </recommendedName>
</protein>
<keyword evidence="5" id="KW-1015">Disulfide bond</keyword>
<dbReference type="SUPFAM" id="SSF49854">
    <property type="entry name" value="Spermadhesin, CUB domain"/>
    <property type="match status" value="1"/>
</dbReference>
<dbReference type="CDD" id="cd06583">
    <property type="entry name" value="PGRP"/>
    <property type="match status" value="1"/>
</dbReference>
<evidence type="ECO:0000256" key="2">
    <source>
        <dbReference type="ARBA" id="ARBA00011901"/>
    </source>
</evidence>
<dbReference type="PANTHER" id="PTHR30417:SF1">
    <property type="entry name" value="N-ACETYLMURAMOYL-L-ALANINE AMIDASE AMID"/>
    <property type="match status" value="1"/>
</dbReference>
<evidence type="ECO:0000256" key="6">
    <source>
        <dbReference type="ARBA" id="ARBA00023316"/>
    </source>
</evidence>
<dbReference type="InterPro" id="IPR002502">
    <property type="entry name" value="Amidase_domain"/>
</dbReference>
<dbReference type="InterPro" id="IPR051206">
    <property type="entry name" value="NAMLAA_amidase_2"/>
</dbReference>
<dbReference type="SMART" id="SM00042">
    <property type="entry name" value="CUB"/>
    <property type="match status" value="1"/>
</dbReference>
<dbReference type="Gene3D" id="2.60.120.290">
    <property type="entry name" value="Spermadhesin, CUB domain"/>
    <property type="match status" value="1"/>
</dbReference>
<dbReference type="InterPro" id="IPR036116">
    <property type="entry name" value="FN3_sf"/>
</dbReference>
<dbReference type="InterPro" id="IPR035914">
    <property type="entry name" value="Sperma_CUB_dom_sf"/>
</dbReference>
<dbReference type="InterPro" id="IPR026444">
    <property type="entry name" value="Secre_tail"/>
</dbReference>
<keyword evidence="4" id="KW-0378">Hydrolase</keyword>
<dbReference type="GO" id="GO:0009253">
    <property type="term" value="P:peptidoglycan catabolic process"/>
    <property type="evidence" value="ECO:0007669"/>
    <property type="project" value="InterPro"/>
</dbReference>
<gene>
    <name evidence="9" type="ORF">CW751_12915</name>
</gene>
<dbReference type="SUPFAM" id="SSF49265">
    <property type="entry name" value="Fibronectin type III"/>
    <property type="match status" value="1"/>
</dbReference>
<sequence length="982" mass="108229">MLSFFSIGQTLPFNQAYQAHPNVPQGVLETVAWTRTHMQNIDESFAASCTGMPKPYGVMGVFDDGANYFYENGKYIAQLSNISVAEQKNNIALQIKAYAAAFEQLYLESSAPTQGEKIYEVFTQLSEIPDSGKVNLYARDAQVFEMMRYLNDADFANEHGFNKHKLRLNNVFGVENVKVLSAKQVNFTASGIETKTGLSYQPNKGMLTKSVGYGPALWVSTPSCNYSSRETSITSITIHTIQGSYAGAISWAQNCSANVSYHYVIRSSDGQITQMLEEYKKGWHVGNSNPYSIGYEHEGWISQSHWYTNAMYQSSAALTKHITTKGYDSQLIPQRTYYGASTHGTNTLGGCTRIKGHQHFPNQSHTDPGINWDWEKYYKLVNAPATATPVTAASGSIYDSGGTSGNYGNDERELWLIQPTDVTSITLSFSSFNLESGWDHLFIYDGSTTNAPLIGKYTGTTSPGSITSSGGSLLLEFRSDCATRRSGWAATYTSVPITPPDEIAPSTLVEPNTGWKTEDFEVVFTDEDNQNGSGVEKALYHVGYLSNGSWTANPKRGFIYDDFESVAINSAWTSETGYWEQNNGVLKQVADTIHNTNIYMPLNQELSNNYLYHWKGSFDGTPGNRRGGLYILCNDPTGEERGDSYFIWFRVDDSAVQFYKVENNTFGPPLIDEPQQIDAGVTYDFKLSFDRITGKMQVYIDNVLVGTYVDPDPLSTGSHVSFRSGNAIMEVDEFTVYRSRYPEADILIGDADTNDVRKQNPNPTTSSARVKSIVKDNMFNISTISAETFDVDWTAPENLQVNDGTGSDVDTIYQPTINGNWGAINDPHSGVVNYKVAVGTSAGADDVMAWTNNGLSDVLSHVLTNPIYNIVYFITVEAENDAGLTSTVSSDGQLYANGNLGATTEMLEQVSLYPNPSVSQVELKNLPSQAVVSIYDQKGQLVFEETPGIKAQTIDISSFAAGSYNVLINLENTIVVKKLIKQ</sequence>
<evidence type="ECO:0000256" key="4">
    <source>
        <dbReference type="ARBA" id="ARBA00022801"/>
    </source>
</evidence>
<dbReference type="SMART" id="SM00644">
    <property type="entry name" value="Ami_2"/>
    <property type="match status" value="1"/>
</dbReference>
<dbReference type="Pfam" id="PF00431">
    <property type="entry name" value="CUB"/>
    <property type="match status" value="1"/>
</dbReference>
<dbReference type="Proteomes" id="UP000236654">
    <property type="component" value="Unassembled WGS sequence"/>
</dbReference>
<evidence type="ECO:0000313" key="10">
    <source>
        <dbReference type="Proteomes" id="UP000236654"/>
    </source>
</evidence>
<name>A0A2I0QZS6_9FLAO</name>
<dbReference type="PROSITE" id="PS50853">
    <property type="entry name" value="FN3"/>
    <property type="match status" value="1"/>
</dbReference>
<dbReference type="SUPFAM" id="SSF55846">
    <property type="entry name" value="N-acetylmuramoyl-L-alanine amidase-like"/>
    <property type="match status" value="1"/>
</dbReference>
<reference evidence="9 10" key="1">
    <citation type="submission" date="2017-12" db="EMBL/GenBank/DDBJ databases">
        <title>The draft genome sequence of Brumimicrobium saltpan LHR20.</title>
        <authorList>
            <person name="Do Z.-J."/>
            <person name="Luo H.-R."/>
        </authorList>
    </citation>
    <scope>NUCLEOTIDE SEQUENCE [LARGE SCALE GENOMIC DNA]</scope>
    <source>
        <strain evidence="9 10">LHR20</strain>
    </source>
</reference>
<dbReference type="Pfam" id="PF18962">
    <property type="entry name" value="Por_Secre_tail"/>
    <property type="match status" value="1"/>
</dbReference>
<dbReference type="AlphaFoldDB" id="A0A2I0QZS6"/>
<dbReference type="GO" id="GO:0008745">
    <property type="term" value="F:N-acetylmuramoyl-L-alanine amidase activity"/>
    <property type="evidence" value="ECO:0007669"/>
    <property type="project" value="UniProtKB-EC"/>
</dbReference>
<dbReference type="InterPro" id="IPR003961">
    <property type="entry name" value="FN3_dom"/>
</dbReference>
<organism evidence="9 10">
    <name type="scientific">Brumimicrobium salinarum</name>
    <dbReference type="NCBI Taxonomy" id="2058658"/>
    <lineage>
        <taxon>Bacteria</taxon>
        <taxon>Pseudomonadati</taxon>
        <taxon>Bacteroidota</taxon>
        <taxon>Flavobacteriia</taxon>
        <taxon>Flavobacteriales</taxon>
        <taxon>Crocinitomicaceae</taxon>
        <taxon>Brumimicrobium</taxon>
    </lineage>
</organism>
<keyword evidence="3" id="KW-0732">Signal</keyword>
<dbReference type="PANTHER" id="PTHR30417">
    <property type="entry name" value="N-ACETYLMURAMOYL-L-ALANINE AMIDASE AMID"/>
    <property type="match status" value="1"/>
</dbReference>
<evidence type="ECO:0000256" key="3">
    <source>
        <dbReference type="ARBA" id="ARBA00022729"/>
    </source>
</evidence>
<dbReference type="GO" id="GO:0009254">
    <property type="term" value="P:peptidoglycan turnover"/>
    <property type="evidence" value="ECO:0007669"/>
    <property type="project" value="TreeGrafter"/>
</dbReference>
<dbReference type="Gene3D" id="3.40.80.10">
    <property type="entry name" value="Peptidoglycan recognition protein-like"/>
    <property type="match status" value="1"/>
</dbReference>